<dbReference type="GO" id="GO:0005524">
    <property type="term" value="F:ATP binding"/>
    <property type="evidence" value="ECO:0007669"/>
    <property type="project" value="UniProtKB-KW"/>
</dbReference>
<dbReference type="InterPro" id="IPR028923">
    <property type="entry name" value="SAICAR_synt/ADE2_N"/>
</dbReference>
<evidence type="ECO:0000259" key="9">
    <source>
        <dbReference type="Pfam" id="PF01259"/>
    </source>
</evidence>
<evidence type="ECO:0000256" key="1">
    <source>
        <dbReference type="ARBA" id="ARBA00004672"/>
    </source>
</evidence>
<keyword evidence="5 8" id="KW-0658">Purine biosynthesis</keyword>
<dbReference type="InterPro" id="IPR001636">
    <property type="entry name" value="SAICAR_synth"/>
</dbReference>
<dbReference type="Gene3D" id="3.30.470.20">
    <property type="entry name" value="ATP-grasp fold, B domain"/>
    <property type="match status" value="1"/>
</dbReference>
<dbReference type="Gene3D" id="3.30.200.20">
    <property type="entry name" value="Phosphorylase Kinase, domain 1"/>
    <property type="match status" value="1"/>
</dbReference>
<dbReference type="GO" id="GO:0004639">
    <property type="term" value="F:phosphoribosylaminoimidazolesuccinocarboxamide synthase activity"/>
    <property type="evidence" value="ECO:0007669"/>
    <property type="project" value="UniProtKB-UniRule"/>
</dbReference>
<dbReference type="HAMAP" id="MF_00137">
    <property type="entry name" value="SAICAR_synth"/>
    <property type="match status" value="1"/>
</dbReference>
<keyword evidence="6 8" id="KW-0067">ATP-binding</keyword>
<dbReference type="Proteomes" id="UP000569018">
    <property type="component" value="Unassembled WGS sequence"/>
</dbReference>
<dbReference type="EMBL" id="BLSD01000106">
    <property type="protein sequence ID" value="GFP39912.1"/>
    <property type="molecule type" value="Genomic_DNA"/>
</dbReference>
<comment type="caution">
    <text evidence="10">The sequence shown here is derived from an EMBL/GenBank/DDBJ whole genome shotgun (WGS) entry which is preliminary data.</text>
</comment>
<dbReference type="GO" id="GO:0006189">
    <property type="term" value="P:'de novo' IMP biosynthetic process"/>
    <property type="evidence" value="ECO:0007669"/>
    <property type="project" value="UniProtKB-UniRule"/>
</dbReference>
<comment type="pathway">
    <text evidence="1 8">Purine metabolism; IMP biosynthesis via de novo pathway; 5-amino-1-(5-phospho-D-ribosyl)imidazole-4-carboxamide from 5-amino-1-(5-phospho-D-ribosyl)imidazole-4-carboxylate: step 1/2.</text>
</comment>
<evidence type="ECO:0000256" key="6">
    <source>
        <dbReference type="ARBA" id="ARBA00022840"/>
    </source>
</evidence>
<dbReference type="RefSeq" id="WP_176235976.1">
    <property type="nucleotide sequence ID" value="NZ_BLSD01000106.1"/>
</dbReference>
<comment type="catalytic activity">
    <reaction evidence="7 8">
        <text>5-amino-1-(5-phospho-D-ribosyl)imidazole-4-carboxylate + L-aspartate + ATP = (2S)-2-[5-amino-1-(5-phospho-beta-D-ribosyl)imidazole-4-carboxamido]succinate + ADP + phosphate + 2 H(+)</text>
        <dbReference type="Rhea" id="RHEA:22628"/>
        <dbReference type="ChEBI" id="CHEBI:15378"/>
        <dbReference type="ChEBI" id="CHEBI:29991"/>
        <dbReference type="ChEBI" id="CHEBI:30616"/>
        <dbReference type="ChEBI" id="CHEBI:43474"/>
        <dbReference type="ChEBI" id="CHEBI:58443"/>
        <dbReference type="ChEBI" id="CHEBI:77657"/>
        <dbReference type="ChEBI" id="CHEBI:456216"/>
        <dbReference type="EC" id="6.3.2.6"/>
    </reaction>
</comment>
<comment type="similarity">
    <text evidence="2 8">Belongs to the SAICAR synthetase family.</text>
</comment>
<name>A0A6V8Q563_9ACTN</name>
<gene>
    <name evidence="8" type="primary">purC</name>
    <name evidence="10" type="ORF">HKBW3S47_01609</name>
</gene>
<keyword evidence="3 8" id="KW-0436">Ligase</keyword>
<proteinExistence type="inferred from homology"/>
<evidence type="ECO:0000256" key="3">
    <source>
        <dbReference type="ARBA" id="ARBA00022598"/>
    </source>
</evidence>
<evidence type="ECO:0000256" key="8">
    <source>
        <dbReference type="HAMAP-Rule" id="MF_00137"/>
    </source>
</evidence>
<evidence type="ECO:0000256" key="5">
    <source>
        <dbReference type="ARBA" id="ARBA00022755"/>
    </source>
</evidence>
<accession>A0A6V8Q563</accession>
<dbReference type="PANTHER" id="PTHR43700">
    <property type="entry name" value="PHOSPHORIBOSYLAMINOIMIDAZOLE-SUCCINOCARBOXAMIDE SYNTHASE"/>
    <property type="match status" value="1"/>
</dbReference>
<dbReference type="UniPathway" id="UPA00074">
    <property type="reaction ID" value="UER00131"/>
</dbReference>
<dbReference type="NCBIfam" id="TIGR00081">
    <property type="entry name" value="purC"/>
    <property type="match status" value="1"/>
</dbReference>
<dbReference type="PANTHER" id="PTHR43700:SF1">
    <property type="entry name" value="PHOSPHORIBOSYLAMINOIMIDAZOLE-SUCCINOCARBOXAMIDE SYNTHASE"/>
    <property type="match status" value="1"/>
</dbReference>
<protein>
    <recommendedName>
        <fullName evidence="8">Phosphoribosylaminoimidazole-succinocarboxamide synthase</fullName>
        <ecNumber evidence="8">6.3.2.6</ecNumber>
    </recommendedName>
    <alternativeName>
        <fullName evidence="8">SAICAR synthetase</fullName>
    </alternativeName>
</protein>
<evidence type="ECO:0000256" key="7">
    <source>
        <dbReference type="ARBA" id="ARBA00048475"/>
    </source>
</evidence>
<sequence length="339" mass="38916">MGSVKDLVVLKKPEGGRTGIGRFIFSDRYSVFDWGEMPDHIKNKGTALCIIGACLFEKLEEMGIKTHYLGVVEDAKSKRLSELKEPGHGMEIKLLRVIKPEIKENVYDYSVYQNERSNFLVPLEVIYRNSLPEGSSVFKRLKEASLKLEDIGLDEMPWPGQKLENPILDVSTKLEATDRYVTWEEAKNIAGLADDEVKEIKRITLLVNELITREARRVGLVNEDGKIELGFDEDRNLMLVDVLGTPDECRFTFEDMPVSKEVARIFYRNTDWGKEVEEAKKKDRVGWKKLVRATPPSLPNRLEELISLLYQACCNEITRKRWFAAPPLKEILLEIKEVL</sequence>
<organism evidence="10 11">
    <name type="scientific">Candidatus Hakubella thermalkaliphila</name>
    <dbReference type="NCBI Taxonomy" id="2754717"/>
    <lineage>
        <taxon>Bacteria</taxon>
        <taxon>Bacillati</taxon>
        <taxon>Actinomycetota</taxon>
        <taxon>Actinomycetota incertae sedis</taxon>
        <taxon>Candidatus Hakubellales</taxon>
        <taxon>Candidatus Hakubellaceae</taxon>
        <taxon>Candidatus Hakubella</taxon>
    </lineage>
</organism>
<dbReference type="Pfam" id="PF01259">
    <property type="entry name" value="SAICAR_synt"/>
    <property type="match status" value="1"/>
</dbReference>
<evidence type="ECO:0000313" key="10">
    <source>
        <dbReference type="EMBL" id="GFP39912.1"/>
    </source>
</evidence>
<dbReference type="AlphaFoldDB" id="A0A6V8Q563"/>
<dbReference type="SUPFAM" id="SSF56104">
    <property type="entry name" value="SAICAR synthase-like"/>
    <property type="match status" value="1"/>
</dbReference>
<evidence type="ECO:0000313" key="11">
    <source>
        <dbReference type="Proteomes" id="UP000569018"/>
    </source>
</evidence>
<dbReference type="EC" id="6.3.2.6" evidence="8"/>
<feature type="domain" description="SAICAR synthetase/ADE2 N-terminal" evidence="9">
    <location>
        <begin position="23"/>
        <end position="256"/>
    </location>
</feature>
<evidence type="ECO:0000256" key="4">
    <source>
        <dbReference type="ARBA" id="ARBA00022741"/>
    </source>
</evidence>
<evidence type="ECO:0000256" key="2">
    <source>
        <dbReference type="ARBA" id="ARBA00010190"/>
    </source>
</evidence>
<reference evidence="10 11" key="1">
    <citation type="journal article" date="2020" name="Front. Microbiol.">
        <title>Single-cell genomics of novel Actinobacteria with the Wood-Ljungdahl pathway discovered in a serpentinizing system.</title>
        <authorList>
            <person name="Merino N."/>
            <person name="Kawai M."/>
            <person name="Boyd E.S."/>
            <person name="Colman D.R."/>
            <person name="McGlynn S.E."/>
            <person name="Nealson K.H."/>
            <person name="Kurokawa K."/>
            <person name="Hongoh Y."/>
        </authorList>
    </citation>
    <scope>NUCLEOTIDE SEQUENCE [LARGE SCALE GENOMIC DNA]</scope>
    <source>
        <strain evidence="10 11">S47</strain>
    </source>
</reference>
<keyword evidence="4 8" id="KW-0547">Nucleotide-binding</keyword>
<dbReference type="GO" id="GO:0005737">
    <property type="term" value="C:cytoplasm"/>
    <property type="evidence" value="ECO:0007669"/>
    <property type="project" value="TreeGrafter"/>
</dbReference>